<dbReference type="GO" id="GO:0003964">
    <property type="term" value="F:RNA-directed DNA polymerase activity"/>
    <property type="evidence" value="ECO:0007669"/>
    <property type="project" value="UniProtKB-KW"/>
</dbReference>
<dbReference type="PANTHER" id="PTHR33116">
    <property type="entry name" value="REVERSE TRANSCRIPTASE ZINC-BINDING DOMAIN-CONTAINING PROTEIN-RELATED-RELATED"/>
    <property type="match status" value="1"/>
</dbReference>
<name>A0A699UR00_TANCI</name>
<feature type="transmembrane region" description="Helical" evidence="1">
    <location>
        <begin position="6"/>
        <end position="30"/>
    </location>
</feature>
<reference evidence="2" key="1">
    <citation type="journal article" date="2019" name="Sci. Rep.">
        <title>Draft genome of Tanacetum cinerariifolium, the natural source of mosquito coil.</title>
        <authorList>
            <person name="Yamashiro T."/>
            <person name="Shiraishi A."/>
            <person name="Satake H."/>
            <person name="Nakayama K."/>
        </authorList>
    </citation>
    <scope>NUCLEOTIDE SEQUENCE</scope>
</reference>
<keyword evidence="2" id="KW-0548">Nucleotidyltransferase</keyword>
<keyword evidence="1" id="KW-0812">Transmembrane</keyword>
<organism evidence="2">
    <name type="scientific">Tanacetum cinerariifolium</name>
    <name type="common">Dalmatian daisy</name>
    <name type="synonym">Chrysanthemum cinerariifolium</name>
    <dbReference type="NCBI Taxonomy" id="118510"/>
    <lineage>
        <taxon>Eukaryota</taxon>
        <taxon>Viridiplantae</taxon>
        <taxon>Streptophyta</taxon>
        <taxon>Embryophyta</taxon>
        <taxon>Tracheophyta</taxon>
        <taxon>Spermatophyta</taxon>
        <taxon>Magnoliopsida</taxon>
        <taxon>eudicotyledons</taxon>
        <taxon>Gunneridae</taxon>
        <taxon>Pentapetalae</taxon>
        <taxon>asterids</taxon>
        <taxon>campanulids</taxon>
        <taxon>Asterales</taxon>
        <taxon>Asteraceae</taxon>
        <taxon>Asteroideae</taxon>
        <taxon>Anthemideae</taxon>
        <taxon>Anthemidinae</taxon>
        <taxon>Tanacetum</taxon>
    </lineage>
</organism>
<keyword evidence="2" id="KW-0808">Transferase</keyword>
<keyword evidence="1" id="KW-0472">Membrane</keyword>
<dbReference type="EMBL" id="BKCJ011347410">
    <property type="protein sequence ID" value="GFD23776.1"/>
    <property type="molecule type" value="Genomic_DNA"/>
</dbReference>
<dbReference type="PANTHER" id="PTHR33116:SF76">
    <property type="entry name" value="DUF4283 DOMAIN-CONTAINING PROTEIN"/>
    <property type="match status" value="1"/>
</dbReference>
<keyword evidence="1" id="KW-1133">Transmembrane helix</keyword>
<protein>
    <submittedName>
        <fullName evidence="2">Reverse transcriptase domain, reverse transcriptase zinc-binding domain protein</fullName>
    </submittedName>
</protein>
<evidence type="ECO:0000313" key="2">
    <source>
        <dbReference type="EMBL" id="GFD23776.1"/>
    </source>
</evidence>
<feature type="non-terminal residue" evidence="2">
    <location>
        <position position="1"/>
    </location>
</feature>
<accession>A0A699UR00</accession>
<gene>
    <name evidence="2" type="ORF">Tci_895745</name>
</gene>
<dbReference type="AlphaFoldDB" id="A0A699UR00"/>
<evidence type="ECO:0000256" key="1">
    <source>
        <dbReference type="SAM" id="Phobius"/>
    </source>
</evidence>
<keyword evidence="2" id="KW-0695">RNA-directed DNA polymerase</keyword>
<proteinExistence type="predicted"/>
<comment type="caution">
    <text evidence="2">The sequence shown here is derived from an EMBL/GenBank/DDBJ whole genome shotgun (WGS) entry which is preliminary data.</text>
</comment>
<sequence>YAGRIQLIASILASMQMYWASVYLLPAIVINDLEELFKRFLCNARDLAKGKARVSWKVVYTPKDQGGLGIKSLKNGMKFY</sequence>